<sequence length="318" mass="34568">DCLDFVEPWQVCVGSNSNRNCNGHSQICLRHHISGVGYTCHGQQETASTWHCRRPVLCGATAIDTQLIRLRLQFASAAPSADISHWALAPAIDRPAQTRAMASTLPLRLAHAAAALPRPASRARGPRLPLAARRATRRALAQSHARAAEASTEAPAEAVRIAADPARPVAALHRTGVLSSRRPGRAGLFPGGEQPGLIIGFLIGLGVAGSAAYAYHVDEYNRASEMLLNAVDEIKTSTEKVRDYASKIEQLKKELAALQARASAKEDVAKLREELKRLYSEQNLQHLELKSHVWGIEQVSSVDWHGRRTRGRGRLPAP</sequence>
<organism evidence="2 3">
    <name type="scientific">Olpidium bornovanus</name>
    <dbReference type="NCBI Taxonomy" id="278681"/>
    <lineage>
        <taxon>Eukaryota</taxon>
        <taxon>Fungi</taxon>
        <taxon>Fungi incertae sedis</taxon>
        <taxon>Olpidiomycota</taxon>
        <taxon>Olpidiomycotina</taxon>
        <taxon>Olpidiomycetes</taxon>
        <taxon>Olpidiales</taxon>
        <taxon>Olpidiaceae</taxon>
        <taxon>Olpidium</taxon>
    </lineage>
</organism>
<accession>A0A8H7ZZ64</accession>
<proteinExistence type="predicted"/>
<dbReference type="EMBL" id="JAEFCI010002903">
    <property type="protein sequence ID" value="KAG5461927.1"/>
    <property type="molecule type" value="Genomic_DNA"/>
</dbReference>
<name>A0A8H7ZZ64_9FUNG</name>
<evidence type="ECO:0000313" key="3">
    <source>
        <dbReference type="Proteomes" id="UP000673691"/>
    </source>
</evidence>
<evidence type="ECO:0000256" key="1">
    <source>
        <dbReference type="SAM" id="Coils"/>
    </source>
</evidence>
<feature type="coiled-coil region" evidence="1">
    <location>
        <begin position="234"/>
        <end position="281"/>
    </location>
</feature>
<dbReference type="PANTHER" id="PTHR37849">
    <property type="entry name" value="YALI0E11605P"/>
    <property type="match status" value="1"/>
</dbReference>
<evidence type="ECO:0000313" key="2">
    <source>
        <dbReference type="EMBL" id="KAG5461927.1"/>
    </source>
</evidence>
<reference evidence="2 3" key="1">
    <citation type="journal article" name="Sci. Rep.">
        <title>Genome-scale phylogenetic analyses confirm Olpidium as the closest living zoosporic fungus to the non-flagellated, terrestrial fungi.</title>
        <authorList>
            <person name="Chang Y."/>
            <person name="Rochon D."/>
            <person name="Sekimoto S."/>
            <person name="Wang Y."/>
            <person name="Chovatia M."/>
            <person name="Sandor L."/>
            <person name="Salamov A."/>
            <person name="Grigoriev I.V."/>
            <person name="Stajich J.E."/>
            <person name="Spatafora J.W."/>
        </authorList>
    </citation>
    <scope>NUCLEOTIDE SEQUENCE [LARGE SCALE GENOMIC DNA]</scope>
    <source>
        <strain evidence="2">S191</strain>
    </source>
</reference>
<dbReference type="OrthoDB" id="5331396at2759"/>
<dbReference type="PANTHER" id="PTHR37849:SF1">
    <property type="entry name" value="YALI0E11605P"/>
    <property type="match status" value="1"/>
</dbReference>
<feature type="non-terminal residue" evidence="2">
    <location>
        <position position="1"/>
    </location>
</feature>
<protein>
    <submittedName>
        <fullName evidence="2">Uncharacterized protein</fullName>
    </submittedName>
</protein>
<comment type="caution">
    <text evidence="2">The sequence shown here is derived from an EMBL/GenBank/DDBJ whole genome shotgun (WGS) entry which is preliminary data.</text>
</comment>
<dbReference type="AlphaFoldDB" id="A0A8H7ZZ64"/>
<gene>
    <name evidence="2" type="ORF">BJ554DRAFT_5807</name>
</gene>
<dbReference type="Proteomes" id="UP000673691">
    <property type="component" value="Unassembled WGS sequence"/>
</dbReference>
<keyword evidence="3" id="KW-1185">Reference proteome</keyword>
<keyword evidence="1" id="KW-0175">Coiled coil</keyword>